<keyword evidence="2" id="KW-0813">Transport</keyword>
<feature type="transmembrane region" description="Helical" evidence="8">
    <location>
        <begin position="155"/>
        <end position="178"/>
    </location>
</feature>
<evidence type="ECO:0000256" key="4">
    <source>
        <dbReference type="ARBA" id="ARBA00022692"/>
    </source>
</evidence>
<name>A0ABV3J455_9ACTN</name>
<dbReference type="PANTHER" id="PTHR23517:SF13">
    <property type="entry name" value="MAJOR FACILITATOR SUPERFAMILY MFS_1"/>
    <property type="match status" value="1"/>
</dbReference>
<evidence type="ECO:0000256" key="3">
    <source>
        <dbReference type="ARBA" id="ARBA00022475"/>
    </source>
</evidence>
<keyword evidence="4 8" id="KW-0812">Transmembrane</keyword>
<protein>
    <submittedName>
        <fullName evidence="10">MFS transporter</fullName>
    </submittedName>
</protein>
<dbReference type="PROSITE" id="PS00217">
    <property type="entry name" value="SUGAR_TRANSPORT_2"/>
    <property type="match status" value="1"/>
</dbReference>
<keyword evidence="5 8" id="KW-1133">Transmembrane helix</keyword>
<dbReference type="PROSITE" id="PS50850">
    <property type="entry name" value="MFS"/>
    <property type="match status" value="1"/>
</dbReference>
<evidence type="ECO:0000313" key="11">
    <source>
        <dbReference type="Proteomes" id="UP001552479"/>
    </source>
</evidence>
<dbReference type="SUPFAM" id="SSF103473">
    <property type="entry name" value="MFS general substrate transporter"/>
    <property type="match status" value="1"/>
</dbReference>
<feature type="transmembrane region" description="Helical" evidence="8">
    <location>
        <begin position="292"/>
        <end position="311"/>
    </location>
</feature>
<feature type="transmembrane region" description="Helical" evidence="8">
    <location>
        <begin position="317"/>
        <end position="341"/>
    </location>
</feature>
<feature type="transmembrane region" description="Helical" evidence="8">
    <location>
        <begin position="97"/>
        <end position="116"/>
    </location>
</feature>
<reference evidence="10 11" key="1">
    <citation type="submission" date="2024-06" db="EMBL/GenBank/DDBJ databases">
        <title>The Natural Products Discovery Center: Release of the First 8490 Sequenced Strains for Exploring Actinobacteria Biosynthetic Diversity.</title>
        <authorList>
            <person name="Kalkreuter E."/>
            <person name="Kautsar S.A."/>
            <person name="Yang D."/>
            <person name="Bader C.D."/>
            <person name="Teijaro C.N."/>
            <person name="Fluegel L."/>
            <person name="Davis C.M."/>
            <person name="Simpson J.R."/>
            <person name="Lauterbach L."/>
            <person name="Steele A.D."/>
            <person name="Gui C."/>
            <person name="Meng S."/>
            <person name="Li G."/>
            <person name="Viehrig K."/>
            <person name="Ye F."/>
            <person name="Su P."/>
            <person name="Kiefer A.F."/>
            <person name="Nichols A."/>
            <person name="Cepeda A.J."/>
            <person name="Yan W."/>
            <person name="Fan B."/>
            <person name="Jiang Y."/>
            <person name="Adhikari A."/>
            <person name="Zheng C.-J."/>
            <person name="Schuster L."/>
            <person name="Cowan T.M."/>
            <person name="Smanski M.J."/>
            <person name="Chevrette M.G."/>
            <person name="De Carvalho L.P.S."/>
            <person name="Shen B."/>
        </authorList>
    </citation>
    <scope>NUCLEOTIDE SEQUENCE [LARGE SCALE GENOMIC DNA]</scope>
    <source>
        <strain evidence="10 11">NPDC053791</strain>
    </source>
</reference>
<dbReference type="InterPro" id="IPR050171">
    <property type="entry name" value="MFS_Transporters"/>
</dbReference>
<evidence type="ECO:0000256" key="5">
    <source>
        <dbReference type="ARBA" id="ARBA00022989"/>
    </source>
</evidence>
<gene>
    <name evidence="10" type="ORF">AB0L03_32380</name>
</gene>
<dbReference type="PANTHER" id="PTHR23517">
    <property type="entry name" value="RESISTANCE PROTEIN MDTM, PUTATIVE-RELATED-RELATED"/>
    <property type="match status" value="1"/>
</dbReference>
<evidence type="ECO:0000256" key="8">
    <source>
        <dbReference type="SAM" id="Phobius"/>
    </source>
</evidence>
<feature type="domain" description="Major facilitator superfamily (MFS) profile" evidence="9">
    <location>
        <begin position="31"/>
        <end position="413"/>
    </location>
</feature>
<accession>A0ABV3J455</accession>
<feature type="transmembrane region" description="Helical" evidence="8">
    <location>
        <begin position="383"/>
        <end position="407"/>
    </location>
</feature>
<dbReference type="EMBL" id="JBFASG010000051">
    <property type="protein sequence ID" value="MEV4927451.1"/>
    <property type="molecule type" value="Genomic_DNA"/>
</dbReference>
<evidence type="ECO:0000259" key="9">
    <source>
        <dbReference type="PROSITE" id="PS50850"/>
    </source>
</evidence>
<comment type="subcellular location">
    <subcellularLocation>
        <location evidence="1">Cell membrane</location>
        <topology evidence="1">Multi-pass membrane protein</topology>
    </subcellularLocation>
</comment>
<evidence type="ECO:0000256" key="7">
    <source>
        <dbReference type="SAM" id="MobiDB-lite"/>
    </source>
</evidence>
<dbReference type="RefSeq" id="WP_366090592.1">
    <property type="nucleotide sequence ID" value="NZ_JBFASG010000051.1"/>
</dbReference>
<dbReference type="Gene3D" id="1.20.1250.20">
    <property type="entry name" value="MFS general substrate transporter like domains"/>
    <property type="match status" value="1"/>
</dbReference>
<evidence type="ECO:0000256" key="2">
    <source>
        <dbReference type="ARBA" id="ARBA00022448"/>
    </source>
</evidence>
<keyword evidence="11" id="KW-1185">Reference proteome</keyword>
<organism evidence="10 11">
    <name type="scientific">Streptomyces roseoverticillatus</name>
    <dbReference type="NCBI Taxonomy" id="66429"/>
    <lineage>
        <taxon>Bacteria</taxon>
        <taxon>Bacillati</taxon>
        <taxon>Actinomycetota</taxon>
        <taxon>Actinomycetes</taxon>
        <taxon>Kitasatosporales</taxon>
        <taxon>Streptomycetaceae</taxon>
        <taxon>Streptomyces</taxon>
    </lineage>
</organism>
<keyword evidence="6 8" id="KW-0472">Membrane</keyword>
<evidence type="ECO:0000256" key="6">
    <source>
        <dbReference type="ARBA" id="ARBA00023136"/>
    </source>
</evidence>
<dbReference type="InterPro" id="IPR011701">
    <property type="entry name" value="MFS"/>
</dbReference>
<dbReference type="InterPro" id="IPR005829">
    <property type="entry name" value="Sugar_transporter_CS"/>
</dbReference>
<sequence>MRSYTQRRTGQRRPETAGAPAPAAPGIPRAAVPAVTYALFVVMTGGTVPTPVYALYAQRLHLSPPVVALVFAAYAVGILAALLLFGGLSDKIGRRATLVPALAVAAVSSVVFIAFPSLPGLFAGRLLSGISVGLTTGAATAYLRELHPSPPRAALIASVTNMAGLGSGALLSGVLVEYAPAPAVLPYTVLIVLLLPGLALWTLPERAVARGGGIRPQRISVPPAVRRPFAAAAAAVFACFSLLGLLAALAGNFLVQGLHNHSHLAVGLVAFSAFGSAGAAQLLAVRLAPRTGLTVGMTAVPLGLALILTGLSTASLPVFLCGSLLGGAGAGTSFKSGLALVTAQASPDRVSELVSGFFVAAYLGLTVPVVGVAVLLANGTLMTAAGVFAAVITVLCLGSIGVTTALGNRTTNG</sequence>
<proteinExistence type="predicted"/>
<keyword evidence="3" id="KW-1003">Cell membrane</keyword>
<feature type="transmembrane region" description="Helical" evidence="8">
    <location>
        <begin position="224"/>
        <end position="250"/>
    </location>
</feature>
<feature type="transmembrane region" description="Helical" evidence="8">
    <location>
        <begin position="262"/>
        <end position="285"/>
    </location>
</feature>
<dbReference type="Pfam" id="PF07690">
    <property type="entry name" value="MFS_1"/>
    <property type="match status" value="1"/>
</dbReference>
<feature type="transmembrane region" description="Helical" evidence="8">
    <location>
        <begin position="122"/>
        <end position="143"/>
    </location>
</feature>
<dbReference type="Proteomes" id="UP001552479">
    <property type="component" value="Unassembled WGS sequence"/>
</dbReference>
<dbReference type="InterPro" id="IPR036259">
    <property type="entry name" value="MFS_trans_sf"/>
</dbReference>
<feature type="transmembrane region" description="Helical" evidence="8">
    <location>
        <begin position="353"/>
        <end position="377"/>
    </location>
</feature>
<feature type="transmembrane region" description="Helical" evidence="8">
    <location>
        <begin position="62"/>
        <end position="85"/>
    </location>
</feature>
<dbReference type="InterPro" id="IPR020846">
    <property type="entry name" value="MFS_dom"/>
</dbReference>
<comment type="caution">
    <text evidence="10">The sequence shown here is derived from an EMBL/GenBank/DDBJ whole genome shotgun (WGS) entry which is preliminary data.</text>
</comment>
<feature type="region of interest" description="Disordered" evidence="7">
    <location>
        <begin position="1"/>
        <end position="24"/>
    </location>
</feature>
<feature type="transmembrane region" description="Helical" evidence="8">
    <location>
        <begin position="34"/>
        <end position="56"/>
    </location>
</feature>
<evidence type="ECO:0000256" key="1">
    <source>
        <dbReference type="ARBA" id="ARBA00004651"/>
    </source>
</evidence>
<feature type="transmembrane region" description="Helical" evidence="8">
    <location>
        <begin position="184"/>
        <end position="203"/>
    </location>
</feature>
<evidence type="ECO:0000313" key="10">
    <source>
        <dbReference type="EMBL" id="MEV4927451.1"/>
    </source>
</evidence>